<comment type="caution">
    <text evidence="1">The sequence shown here is derived from an EMBL/GenBank/DDBJ whole genome shotgun (WGS) entry which is preliminary data.</text>
</comment>
<feature type="non-terminal residue" evidence="1">
    <location>
        <position position="1"/>
    </location>
</feature>
<reference evidence="1" key="1">
    <citation type="submission" date="2020-04" db="EMBL/GenBank/DDBJ databases">
        <authorList>
            <person name="Alioto T."/>
            <person name="Alioto T."/>
            <person name="Gomez Garrido J."/>
        </authorList>
    </citation>
    <scope>NUCLEOTIDE SEQUENCE</scope>
    <source>
        <strain evidence="1">A484AB</strain>
    </source>
</reference>
<gene>
    <name evidence="1" type="ORF">PACLA_8A011557</name>
</gene>
<sequence length="155" mass="16332">GVGALLALPARLGQPRRSKHFSPPDKLQDQQKMPGLPSTPEWSCLVVLVPLYLVPSTNLGNVPSVAADSWNPEHPSSQPRGIAYSPKVGMKVVLDQILLEHDEMQPVSCEKSSQGLAILAGSAKASLEDSEGRAAGIDLALQGQASGCHHSPRAS</sequence>
<evidence type="ECO:0000313" key="2">
    <source>
        <dbReference type="Proteomes" id="UP001152795"/>
    </source>
</evidence>
<evidence type="ECO:0000313" key="1">
    <source>
        <dbReference type="EMBL" id="CAB4046068.1"/>
    </source>
</evidence>
<organism evidence="1 2">
    <name type="scientific">Paramuricea clavata</name>
    <name type="common">Red gorgonian</name>
    <name type="synonym">Violescent sea-whip</name>
    <dbReference type="NCBI Taxonomy" id="317549"/>
    <lineage>
        <taxon>Eukaryota</taxon>
        <taxon>Metazoa</taxon>
        <taxon>Cnidaria</taxon>
        <taxon>Anthozoa</taxon>
        <taxon>Octocorallia</taxon>
        <taxon>Malacalcyonacea</taxon>
        <taxon>Plexauridae</taxon>
        <taxon>Paramuricea</taxon>
    </lineage>
</organism>
<proteinExistence type="predicted"/>
<name>A0A6S7KPN1_PARCT</name>
<dbReference type="Proteomes" id="UP001152795">
    <property type="component" value="Unassembled WGS sequence"/>
</dbReference>
<keyword evidence="2" id="KW-1185">Reference proteome</keyword>
<dbReference type="AlphaFoldDB" id="A0A6S7KPN1"/>
<protein>
    <submittedName>
        <fullName evidence="1">Uncharacterized protein</fullName>
    </submittedName>
</protein>
<accession>A0A6S7KPN1</accession>
<feature type="non-terminal residue" evidence="1">
    <location>
        <position position="155"/>
    </location>
</feature>
<dbReference type="EMBL" id="CACRXK020045379">
    <property type="protein sequence ID" value="CAB4046068.1"/>
    <property type="molecule type" value="Genomic_DNA"/>
</dbReference>